<dbReference type="PROSITE" id="PS50850">
    <property type="entry name" value="MFS"/>
    <property type="match status" value="1"/>
</dbReference>
<feature type="transmembrane region" description="Helical" evidence="3">
    <location>
        <begin position="153"/>
        <end position="172"/>
    </location>
</feature>
<reference evidence="5 6" key="1">
    <citation type="submission" date="2016-03" db="EMBL/GenBank/DDBJ databases">
        <title>EvidentialGene: Evidence-directed Construction of Genes on Genomes.</title>
        <authorList>
            <person name="Gilbert D.G."/>
            <person name="Choi J.-H."/>
            <person name="Mockaitis K."/>
            <person name="Colbourne J."/>
            <person name="Pfrender M."/>
        </authorList>
    </citation>
    <scope>NUCLEOTIDE SEQUENCE [LARGE SCALE GENOMIC DNA]</scope>
    <source>
        <strain evidence="5 6">Xinb3</strain>
        <tissue evidence="5">Complete organism</tissue>
    </source>
</reference>
<feature type="transmembrane region" description="Helical" evidence="3">
    <location>
        <begin position="512"/>
        <end position="535"/>
    </location>
</feature>
<sequence>MTHGAPAKKTPTNDDEEVVPPPDGGWGWAVVFGSFMIHIIADGFTYTLGIFIVELMWYFDEGSERTSWIASIMVGVTLGSGPIVSSLVNKYGCRTITIVGALIAAFGLGISTLANGVTTLYVTIGLLAGFGFGLIYLPAIVSVTCYFEKKRSFATGIAVCGSGIGTFIFAPLTEALIKTYGWRGALLIITAITLNCIIFGALFRPLETTRPRRKRTTSEMAVELAEKEKLMAINEESDNSPTDSARRSVDDIAANGGTRQIVQDKPTSNTLTVSTAVGDASLARMARSQPHLLQVPGDVAGEDSRKFGSYGNLPNNRDAEMGMTVSSRKGSTAETRSHHGGSGVMYRKDALYSGSMLNIPEYRADPKGFSGSVMRIPDDAGSGTTNENEKVKVCGLIPCSKESYDAYKEMMDFGLLKDPVFILFTISNFCTSIGFNVPYVYIKDKALELGIPSADASFLLSVVGIANTIGRVILGYISDKPWLNRLWLYNGALTVCGLATAFSAFCDDYVSLIVYCASFGFTIGAYVGLTSVILVDLLGLEKLTNAFGLLLLFQGIASLVGPPIAGRLKDNLGSYDAGFYLAGSMIAISGLMLFFIPCLQRWTKSKTKVSDVSTKMAPIH</sequence>
<feature type="transmembrane region" description="Helical" evidence="3">
    <location>
        <begin position="39"/>
        <end position="59"/>
    </location>
</feature>
<feature type="transmembrane region" description="Helical" evidence="3">
    <location>
        <begin position="577"/>
        <end position="599"/>
    </location>
</feature>
<keyword evidence="3" id="KW-0812">Transmembrane</keyword>
<evidence type="ECO:0000256" key="1">
    <source>
        <dbReference type="ARBA" id="ARBA00004141"/>
    </source>
</evidence>
<dbReference type="STRING" id="35525.A0A164YMR1"/>
<dbReference type="GO" id="GO:0008028">
    <property type="term" value="F:monocarboxylic acid transmembrane transporter activity"/>
    <property type="evidence" value="ECO:0007669"/>
    <property type="project" value="TreeGrafter"/>
</dbReference>
<comment type="subcellular location">
    <subcellularLocation>
        <location evidence="1">Membrane</location>
        <topology evidence="1">Multi-pass membrane protein</topology>
    </subcellularLocation>
</comment>
<evidence type="ECO:0000256" key="2">
    <source>
        <dbReference type="SAM" id="MobiDB-lite"/>
    </source>
</evidence>
<feature type="transmembrane region" description="Helical" evidence="3">
    <location>
        <begin position="486"/>
        <end position="506"/>
    </location>
</feature>
<feature type="transmembrane region" description="Helical" evidence="3">
    <location>
        <begin position="454"/>
        <end position="474"/>
    </location>
</feature>
<feature type="transmembrane region" description="Helical" evidence="3">
    <location>
        <begin position="96"/>
        <end position="114"/>
    </location>
</feature>
<feature type="transmembrane region" description="Helical" evidence="3">
    <location>
        <begin position="120"/>
        <end position="141"/>
    </location>
</feature>
<dbReference type="InterPro" id="IPR050327">
    <property type="entry name" value="Proton-linked_MCT"/>
</dbReference>
<dbReference type="InterPro" id="IPR020846">
    <property type="entry name" value="MFS_dom"/>
</dbReference>
<evidence type="ECO:0000313" key="6">
    <source>
        <dbReference type="Proteomes" id="UP000076858"/>
    </source>
</evidence>
<feature type="domain" description="Major facilitator superfamily (MFS) profile" evidence="4">
    <location>
        <begin position="420"/>
        <end position="620"/>
    </location>
</feature>
<dbReference type="SUPFAM" id="SSF103473">
    <property type="entry name" value="MFS general substrate transporter"/>
    <property type="match status" value="1"/>
</dbReference>
<comment type="caution">
    <text evidence="5">The sequence shown here is derived from an EMBL/GenBank/DDBJ whole genome shotgun (WGS) entry which is preliminary data.</text>
</comment>
<evidence type="ECO:0000256" key="3">
    <source>
        <dbReference type="SAM" id="Phobius"/>
    </source>
</evidence>
<keyword evidence="3" id="KW-0472">Membrane</keyword>
<accession>A0A164YMR1</accession>
<proteinExistence type="predicted"/>
<dbReference type="InterPro" id="IPR036259">
    <property type="entry name" value="MFS_trans_sf"/>
</dbReference>
<evidence type="ECO:0000259" key="4">
    <source>
        <dbReference type="PROSITE" id="PS50850"/>
    </source>
</evidence>
<dbReference type="AlphaFoldDB" id="A0A164YMR1"/>
<dbReference type="Proteomes" id="UP000076858">
    <property type="component" value="Unassembled WGS sequence"/>
</dbReference>
<keyword evidence="6" id="KW-1185">Reference proteome</keyword>
<feature type="transmembrane region" description="Helical" evidence="3">
    <location>
        <begin position="420"/>
        <end position="442"/>
    </location>
</feature>
<feature type="transmembrane region" description="Helical" evidence="3">
    <location>
        <begin position="547"/>
        <end position="565"/>
    </location>
</feature>
<dbReference type="GO" id="GO:0016020">
    <property type="term" value="C:membrane"/>
    <property type="evidence" value="ECO:0007669"/>
    <property type="project" value="UniProtKB-SubCell"/>
</dbReference>
<dbReference type="Pfam" id="PF07690">
    <property type="entry name" value="MFS_1"/>
    <property type="match status" value="2"/>
</dbReference>
<dbReference type="FunFam" id="1.20.1250.20:FF:000398">
    <property type="entry name" value="Monocarboxylate transporter 14"/>
    <property type="match status" value="1"/>
</dbReference>
<organism evidence="5 6">
    <name type="scientific">Daphnia magna</name>
    <dbReference type="NCBI Taxonomy" id="35525"/>
    <lineage>
        <taxon>Eukaryota</taxon>
        <taxon>Metazoa</taxon>
        <taxon>Ecdysozoa</taxon>
        <taxon>Arthropoda</taxon>
        <taxon>Crustacea</taxon>
        <taxon>Branchiopoda</taxon>
        <taxon>Diplostraca</taxon>
        <taxon>Cladocera</taxon>
        <taxon>Anomopoda</taxon>
        <taxon>Daphniidae</taxon>
        <taxon>Daphnia</taxon>
    </lineage>
</organism>
<evidence type="ECO:0000313" key="5">
    <source>
        <dbReference type="EMBL" id="KZS15415.1"/>
    </source>
</evidence>
<feature type="transmembrane region" description="Helical" evidence="3">
    <location>
        <begin position="184"/>
        <end position="206"/>
    </location>
</feature>
<keyword evidence="3" id="KW-1133">Transmembrane helix</keyword>
<protein>
    <submittedName>
        <fullName evidence="5">Monocarboxylate transporter 14</fullName>
    </submittedName>
</protein>
<name>A0A164YMR1_9CRUS</name>
<dbReference type="FunFam" id="1.20.1250.20:FF:000271">
    <property type="entry name" value="Monocarboxylate transporter"/>
    <property type="match status" value="1"/>
</dbReference>
<dbReference type="OrthoDB" id="6499973at2759"/>
<feature type="transmembrane region" description="Helical" evidence="3">
    <location>
        <begin position="65"/>
        <end position="84"/>
    </location>
</feature>
<dbReference type="PANTHER" id="PTHR11360:SF284">
    <property type="entry name" value="EG:103B4.3 PROTEIN-RELATED"/>
    <property type="match status" value="1"/>
</dbReference>
<dbReference type="CDD" id="cd17352">
    <property type="entry name" value="MFS_MCT_SLC16"/>
    <property type="match status" value="1"/>
</dbReference>
<dbReference type="Gene3D" id="1.20.1250.20">
    <property type="entry name" value="MFS general substrate transporter like domains"/>
    <property type="match status" value="2"/>
</dbReference>
<dbReference type="PANTHER" id="PTHR11360">
    <property type="entry name" value="MONOCARBOXYLATE TRANSPORTER"/>
    <property type="match status" value="1"/>
</dbReference>
<dbReference type="InterPro" id="IPR011701">
    <property type="entry name" value="MFS"/>
</dbReference>
<gene>
    <name evidence="5" type="ORF">APZ42_019070</name>
</gene>
<feature type="region of interest" description="Disordered" evidence="2">
    <location>
        <begin position="295"/>
        <end position="319"/>
    </location>
</feature>
<dbReference type="EMBL" id="LRGB01000872">
    <property type="protein sequence ID" value="KZS15415.1"/>
    <property type="molecule type" value="Genomic_DNA"/>
</dbReference>